<dbReference type="GO" id="GO:0005886">
    <property type="term" value="C:plasma membrane"/>
    <property type="evidence" value="ECO:0007669"/>
    <property type="project" value="TreeGrafter"/>
</dbReference>
<dbReference type="EMBL" id="KV423948">
    <property type="protein sequence ID" value="KZT58730.1"/>
    <property type="molecule type" value="Genomic_DNA"/>
</dbReference>
<dbReference type="STRING" id="1353952.A0A165H0W5"/>
<dbReference type="InterPro" id="IPR014756">
    <property type="entry name" value="Ig_E-set"/>
</dbReference>
<dbReference type="PANTHER" id="PTHR11188">
    <property type="entry name" value="ARRESTIN DOMAIN CONTAINING PROTEIN"/>
    <property type="match status" value="1"/>
</dbReference>
<feature type="region of interest" description="Disordered" evidence="1">
    <location>
        <begin position="174"/>
        <end position="658"/>
    </location>
</feature>
<gene>
    <name evidence="3" type="ORF">CALCODRAFT_482184</name>
</gene>
<feature type="compositionally biased region" description="Low complexity" evidence="1">
    <location>
        <begin position="366"/>
        <end position="378"/>
    </location>
</feature>
<dbReference type="GO" id="GO:0030674">
    <property type="term" value="F:protein-macromolecule adaptor activity"/>
    <property type="evidence" value="ECO:0007669"/>
    <property type="project" value="TreeGrafter"/>
</dbReference>
<feature type="compositionally biased region" description="Polar residues" evidence="1">
    <location>
        <begin position="256"/>
        <end position="285"/>
    </location>
</feature>
<evidence type="ECO:0000256" key="1">
    <source>
        <dbReference type="SAM" id="MobiDB-lite"/>
    </source>
</evidence>
<feature type="compositionally biased region" description="Low complexity" evidence="1">
    <location>
        <begin position="221"/>
        <end position="233"/>
    </location>
</feature>
<keyword evidence="4" id="KW-1185">Reference proteome</keyword>
<feature type="domain" description="Arrestin C-terminal-like" evidence="2">
    <location>
        <begin position="736"/>
        <end position="920"/>
    </location>
</feature>
<dbReference type="OrthoDB" id="2238745at2759"/>
<dbReference type="AlphaFoldDB" id="A0A165H0W5"/>
<dbReference type="InterPro" id="IPR011021">
    <property type="entry name" value="Arrestin-like_N"/>
</dbReference>
<dbReference type="Pfam" id="PF00339">
    <property type="entry name" value="Arrestin_N"/>
    <property type="match status" value="1"/>
</dbReference>
<dbReference type="InterPro" id="IPR011022">
    <property type="entry name" value="Arrestin_C-like"/>
</dbReference>
<dbReference type="GO" id="GO:0070086">
    <property type="term" value="P:ubiquitin-dependent endocytosis"/>
    <property type="evidence" value="ECO:0007669"/>
    <property type="project" value="TreeGrafter"/>
</dbReference>
<dbReference type="Gene3D" id="2.60.40.640">
    <property type="match status" value="1"/>
</dbReference>
<feature type="region of interest" description="Disordered" evidence="1">
    <location>
        <begin position="113"/>
        <end position="152"/>
    </location>
</feature>
<dbReference type="SUPFAM" id="SSF81296">
    <property type="entry name" value="E set domains"/>
    <property type="match status" value="1"/>
</dbReference>
<feature type="compositionally biased region" description="Low complexity" evidence="1">
    <location>
        <begin position="424"/>
        <end position="438"/>
    </location>
</feature>
<dbReference type="InParanoid" id="A0A165H0W5"/>
<feature type="region of interest" description="Disordered" evidence="1">
    <location>
        <begin position="1013"/>
        <end position="1045"/>
    </location>
</feature>
<feature type="compositionally biased region" description="Polar residues" evidence="1">
    <location>
        <begin position="319"/>
        <end position="328"/>
    </location>
</feature>
<dbReference type="PANTHER" id="PTHR11188:SF17">
    <property type="entry name" value="FI21816P1"/>
    <property type="match status" value="1"/>
</dbReference>
<name>A0A165H0W5_9BASI</name>
<feature type="compositionally biased region" description="Basic and acidic residues" evidence="1">
    <location>
        <begin position="115"/>
        <end position="131"/>
    </location>
</feature>
<evidence type="ECO:0000313" key="3">
    <source>
        <dbReference type="EMBL" id="KZT58730.1"/>
    </source>
</evidence>
<reference evidence="3 4" key="1">
    <citation type="journal article" date="2016" name="Mol. Biol. Evol.">
        <title>Comparative Genomics of Early-Diverging Mushroom-Forming Fungi Provides Insights into the Origins of Lignocellulose Decay Capabilities.</title>
        <authorList>
            <person name="Nagy L.G."/>
            <person name="Riley R."/>
            <person name="Tritt A."/>
            <person name="Adam C."/>
            <person name="Daum C."/>
            <person name="Floudas D."/>
            <person name="Sun H."/>
            <person name="Yadav J.S."/>
            <person name="Pangilinan J."/>
            <person name="Larsson K.H."/>
            <person name="Matsuura K."/>
            <person name="Barry K."/>
            <person name="Labutti K."/>
            <person name="Kuo R."/>
            <person name="Ohm R.A."/>
            <person name="Bhattacharya S.S."/>
            <person name="Shirouzu T."/>
            <person name="Yoshinaga Y."/>
            <person name="Martin F.M."/>
            <person name="Grigoriev I.V."/>
            <person name="Hibbett D.S."/>
        </authorList>
    </citation>
    <scope>NUCLEOTIDE SEQUENCE [LARGE SCALE GENOMIC DNA]</scope>
    <source>
        <strain evidence="3 4">HHB12733</strain>
    </source>
</reference>
<feature type="compositionally biased region" description="Polar residues" evidence="1">
    <location>
        <begin position="1034"/>
        <end position="1045"/>
    </location>
</feature>
<feature type="compositionally biased region" description="Basic and acidic residues" evidence="1">
    <location>
        <begin position="632"/>
        <end position="658"/>
    </location>
</feature>
<dbReference type="InterPro" id="IPR050357">
    <property type="entry name" value="Arrestin_domain-protein"/>
</dbReference>
<sequence length="1045" mass="112257">MTSKSSLTLRLTEPVVFLRGTQGPNAVSTQPAMVRGLLTLSLRRASRIKSIEVKLETRTSVIWPEGIGVRRMEIVEDHIIRSQRIVFFDASATLPEEEATVLPARRAISVGPGLHLDEHDESDHSREDAHGHSRTNGHAHPPAGPQPGEDYALPRAMSAARGMGRGYVSMVGAEHQPEESTYPGGPPPYARTSSRDRAEGDGLSPIQSSGESRSRSRGRTGSRSTGSRGDSISVVRGGSSLSPVRGILNRQGLSPAPSTVASGSSALLISPVPSNTSGSTTTPASTILLPPLAPVRPSLGSPRSSSTSLPSQHSAPSIRSPTVPSTNPLGAPTDLVNGPDASGHNSDVSDDEYEPESMHPRGVRHPSSSTLTTPSTPGTGPGSGGPGTPRHRVTFARRVSAGALQNLIRRNSRDDARPGLLTESPPGSAGLPGSSGSPLPSPHYHHHHHHYHHQQQQQHTSPTPSPHHSVHFPSPQPSAHSLNILADAPLGSPAPSLRDADGRSRSRSRVRGVVEGVKNMFRSQSRPREPVHAATMPAPNGHGEHLGFGSISRTNSRDSPGPSRPPPARRGSTDTQRPFVRRGSAGEQQAESFVEPGPIRGHRGSGSRERRGSDSASVHPFGRGGAGARTLSPHEEGSEERRGRERERGRERSREKSADAWREFRKGTYTYPIVFPLPPPAPTTVHTEFGTVRYYLVGTVHRSGPFSTRLTGEKEVEVIDVPPDEEPEPVSIERQWEESLRYVIGLDNKTNLVGGELAFDLTLMPLEKVKIYRLSVALEEKIDYFSRGQRLSRYDIPRKWDLLNVKSVGKNVPLLPLSNLTPAAGPIQQLLALCPPHQDVSEYAGTLLQLSGPWVFHEVLKLPTCRMGVHRTVKVNRGGSAVKIGHTLKIVMRVERTDSTGSKKWDIMVDTPINLFDCRCSPEYTSLPTYNALLMPVPASSASCACPQRSTGSNTPLTVPDSVLRLVQSHAPGPIASFAHMAGIDSPAASGPPGQTLVESLAERNRQFARLVEGREDIEGERPPSYEEVAAAGSSGTPTSETAPQ</sequence>
<dbReference type="FunCoup" id="A0A165H0W5">
    <property type="interactions" value="304"/>
</dbReference>
<dbReference type="SMART" id="SM01017">
    <property type="entry name" value="Arrestin_C"/>
    <property type="match status" value="1"/>
</dbReference>
<evidence type="ECO:0000313" key="4">
    <source>
        <dbReference type="Proteomes" id="UP000076842"/>
    </source>
</evidence>
<accession>A0A165H0W5</accession>
<organism evidence="3 4">
    <name type="scientific">Calocera cornea HHB12733</name>
    <dbReference type="NCBI Taxonomy" id="1353952"/>
    <lineage>
        <taxon>Eukaryota</taxon>
        <taxon>Fungi</taxon>
        <taxon>Dikarya</taxon>
        <taxon>Basidiomycota</taxon>
        <taxon>Agaricomycotina</taxon>
        <taxon>Dacrymycetes</taxon>
        <taxon>Dacrymycetales</taxon>
        <taxon>Dacrymycetaceae</taxon>
        <taxon>Calocera</taxon>
    </lineage>
</organism>
<feature type="compositionally biased region" description="Low complexity" evidence="1">
    <location>
        <begin position="295"/>
        <end position="317"/>
    </location>
</feature>
<feature type="compositionally biased region" description="Basic residues" evidence="1">
    <location>
        <begin position="443"/>
        <end position="453"/>
    </location>
</feature>
<feature type="compositionally biased region" description="Basic and acidic residues" evidence="1">
    <location>
        <begin position="1013"/>
        <end position="1025"/>
    </location>
</feature>
<dbReference type="GO" id="GO:0031625">
    <property type="term" value="F:ubiquitin protein ligase binding"/>
    <property type="evidence" value="ECO:0007669"/>
    <property type="project" value="TreeGrafter"/>
</dbReference>
<protein>
    <recommendedName>
        <fullName evidence="2">Arrestin C-terminal-like domain-containing protein</fullName>
    </recommendedName>
</protein>
<proteinExistence type="predicted"/>
<dbReference type="Proteomes" id="UP000076842">
    <property type="component" value="Unassembled WGS sequence"/>
</dbReference>
<evidence type="ECO:0000259" key="2">
    <source>
        <dbReference type="SMART" id="SM01017"/>
    </source>
</evidence>
<dbReference type="GO" id="GO:0005829">
    <property type="term" value="C:cytosol"/>
    <property type="evidence" value="ECO:0007669"/>
    <property type="project" value="TreeGrafter"/>
</dbReference>
<dbReference type="InterPro" id="IPR014752">
    <property type="entry name" value="Arrestin-like_C"/>
</dbReference>